<dbReference type="OrthoDB" id="9905098at2"/>
<evidence type="ECO:0000313" key="3">
    <source>
        <dbReference type="Proteomes" id="UP000183994"/>
    </source>
</evidence>
<keyword evidence="3" id="KW-1185">Reference proteome</keyword>
<proteinExistence type="predicted"/>
<sequence>MTENGKPLETPPDSDSKSSSDMTEGPVQSPLNMVTPVTVHQSWEEAYRIEQEQDPKSIDFKEYADGRIVISKESMEVIQRKLNAAAKLKKRHLKVLKAHEQLLAEHEGLLHAREQAPAASASETANLPVPVSAPAAMERAVVRMDKILLAMARCKWHEFQRRKDLLLAMKKTLNYMKRRI</sequence>
<evidence type="ECO:0000256" key="1">
    <source>
        <dbReference type="SAM" id="MobiDB-lite"/>
    </source>
</evidence>
<dbReference type="RefSeq" id="WP_073478114.1">
    <property type="nucleotide sequence ID" value="NZ_FQZU01000034.1"/>
</dbReference>
<dbReference type="AlphaFoldDB" id="A0A1M6VE37"/>
<dbReference type="STRING" id="1121393.SAMN02745216_04086"/>
<evidence type="ECO:0000313" key="2">
    <source>
        <dbReference type="EMBL" id="SHK79708.1"/>
    </source>
</evidence>
<organism evidence="2 3">
    <name type="scientific">Desulfatibacillum alkenivorans DSM 16219</name>
    <dbReference type="NCBI Taxonomy" id="1121393"/>
    <lineage>
        <taxon>Bacteria</taxon>
        <taxon>Pseudomonadati</taxon>
        <taxon>Thermodesulfobacteriota</taxon>
        <taxon>Desulfobacteria</taxon>
        <taxon>Desulfobacterales</taxon>
        <taxon>Desulfatibacillaceae</taxon>
        <taxon>Desulfatibacillum</taxon>
    </lineage>
</organism>
<dbReference type="Proteomes" id="UP000183994">
    <property type="component" value="Unassembled WGS sequence"/>
</dbReference>
<gene>
    <name evidence="2" type="ORF">SAMN02745216_04086</name>
</gene>
<reference evidence="3" key="1">
    <citation type="submission" date="2016-11" db="EMBL/GenBank/DDBJ databases">
        <authorList>
            <person name="Varghese N."/>
            <person name="Submissions S."/>
        </authorList>
    </citation>
    <scope>NUCLEOTIDE SEQUENCE [LARGE SCALE GENOMIC DNA]</scope>
    <source>
        <strain evidence="3">DSM 16219</strain>
    </source>
</reference>
<feature type="region of interest" description="Disordered" evidence="1">
    <location>
        <begin position="1"/>
        <end position="34"/>
    </location>
</feature>
<dbReference type="EMBL" id="FQZU01000034">
    <property type="protein sequence ID" value="SHK79708.1"/>
    <property type="molecule type" value="Genomic_DNA"/>
</dbReference>
<accession>A0A1M6VE37</accession>
<name>A0A1M6VE37_9BACT</name>
<protein>
    <submittedName>
        <fullName evidence="2">Uncharacterized protein</fullName>
    </submittedName>
</protein>